<accession>A0A9N9H6V3</accession>
<dbReference type="Proteomes" id="UP000789375">
    <property type="component" value="Unassembled WGS sequence"/>
</dbReference>
<dbReference type="AlphaFoldDB" id="A0A9N9H6V3"/>
<keyword evidence="2" id="KW-1185">Reference proteome</keyword>
<evidence type="ECO:0000313" key="1">
    <source>
        <dbReference type="EMBL" id="CAG8653130.1"/>
    </source>
</evidence>
<dbReference type="InterPro" id="IPR013761">
    <property type="entry name" value="SAM/pointed_sf"/>
</dbReference>
<dbReference type="Gene3D" id="1.10.150.50">
    <property type="entry name" value="Transcription Factor, Ets-1"/>
    <property type="match status" value="1"/>
</dbReference>
<gene>
    <name evidence="1" type="ORF">FMOSSE_LOCUS11572</name>
</gene>
<organism evidence="1 2">
    <name type="scientific">Funneliformis mosseae</name>
    <name type="common">Endomycorrhizal fungus</name>
    <name type="synonym">Glomus mosseae</name>
    <dbReference type="NCBI Taxonomy" id="27381"/>
    <lineage>
        <taxon>Eukaryota</taxon>
        <taxon>Fungi</taxon>
        <taxon>Fungi incertae sedis</taxon>
        <taxon>Mucoromycota</taxon>
        <taxon>Glomeromycotina</taxon>
        <taxon>Glomeromycetes</taxon>
        <taxon>Glomerales</taxon>
        <taxon>Glomeraceae</taxon>
        <taxon>Funneliformis</taxon>
    </lineage>
</organism>
<comment type="caution">
    <text evidence="1">The sequence shown here is derived from an EMBL/GenBank/DDBJ whole genome shotgun (WGS) entry which is preliminary data.</text>
</comment>
<proteinExistence type="predicted"/>
<reference evidence="1" key="1">
    <citation type="submission" date="2021-06" db="EMBL/GenBank/DDBJ databases">
        <authorList>
            <person name="Kallberg Y."/>
            <person name="Tangrot J."/>
            <person name="Rosling A."/>
        </authorList>
    </citation>
    <scope>NUCLEOTIDE SEQUENCE</scope>
    <source>
        <strain evidence="1">87-6 pot B 2015</strain>
    </source>
</reference>
<sequence>MLEVIEVTDVPPNTPDPKILDKWTQTDVKNHFRNQFVSKMRRYNITHYELESFLSQKLIGRDLLYVTFDVTYSFGMSYGSARRIFEEIERLKRMAIIKNISIISLIMRLPLFAKLRCLLE</sequence>
<dbReference type="EMBL" id="CAJVPP010004637">
    <property type="protein sequence ID" value="CAG8653130.1"/>
    <property type="molecule type" value="Genomic_DNA"/>
</dbReference>
<evidence type="ECO:0000313" key="2">
    <source>
        <dbReference type="Proteomes" id="UP000789375"/>
    </source>
</evidence>
<protein>
    <submittedName>
        <fullName evidence="1">5422_t:CDS:1</fullName>
    </submittedName>
</protein>
<name>A0A9N9H6V3_FUNMO</name>